<gene>
    <name evidence="4" type="ORF">KP79_PYT26064</name>
</gene>
<keyword evidence="5" id="KW-1185">Reference proteome</keyword>
<dbReference type="AlphaFoldDB" id="A0A210PHD8"/>
<evidence type="ECO:0000313" key="4">
    <source>
        <dbReference type="EMBL" id="OWF35901.1"/>
    </source>
</evidence>
<evidence type="ECO:0000256" key="2">
    <source>
        <dbReference type="SAM" id="SignalP"/>
    </source>
</evidence>
<dbReference type="EMBL" id="NEDP02076698">
    <property type="protein sequence ID" value="OWF35901.1"/>
    <property type="molecule type" value="Genomic_DNA"/>
</dbReference>
<dbReference type="SUPFAM" id="SSF90112">
    <property type="entry name" value="Neurotransmitter-gated ion-channel transmembrane pore"/>
    <property type="match status" value="1"/>
</dbReference>
<keyword evidence="2" id="KW-0732">Signal</keyword>
<name>A0A210PHD8_MIZYE</name>
<protein>
    <submittedName>
        <fullName evidence="4">Neuronal acetylcholine receptor subunit alpha-7</fullName>
    </submittedName>
</protein>
<proteinExistence type="predicted"/>
<reference evidence="4 5" key="1">
    <citation type="journal article" date="2017" name="Nat. Ecol. Evol.">
        <title>Scallop genome provides insights into evolution of bilaterian karyotype and development.</title>
        <authorList>
            <person name="Wang S."/>
            <person name="Zhang J."/>
            <person name="Jiao W."/>
            <person name="Li J."/>
            <person name="Xun X."/>
            <person name="Sun Y."/>
            <person name="Guo X."/>
            <person name="Huan P."/>
            <person name="Dong B."/>
            <person name="Zhang L."/>
            <person name="Hu X."/>
            <person name="Sun X."/>
            <person name="Wang J."/>
            <person name="Zhao C."/>
            <person name="Wang Y."/>
            <person name="Wang D."/>
            <person name="Huang X."/>
            <person name="Wang R."/>
            <person name="Lv J."/>
            <person name="Li Y."/>
            <person name="Zhang Z."/>
            <person name="Liu B."/>
            <person name="Lu W."/>
            <person name="Hui Y."/>
            <person name="Liang J."/>
            <person name="Zhou Z."/>
            <person name="Hou R."/>
            <person name="Li X."/>
            <person name="Liu Y."/>
            <person name="Li H."/>
            <person name="Ning X."/>
            <person name="Lin Y."/>
            <person name="Zhao L."/>
            <person name="Xing Q."/>
            <person name="Dou J."/>
            <person name="Li Y."/>
            <person name="Mao J."/>
            <person name="Guo H."/>
            <person name="Dou H."/>
            <person name="Li T."/>
            <person name="Mu C."/>
            <person name="Jiang W."/>
            <person name="Fu Q."/>
            <person name="Fu X."/>
            <person name="Miao Y."/>
            <person name="Liu J."/>
            <person name="Yu Q."/>
            <person name="Li R."/>
            <person name="Liao H."/>
            <person name="Li X."/>
            <person name="Kong Y."/>
            <person name="Jiang Z."/>
            <person name="Chourrout D."/>
            <person name="Li R."/>
            <person name="Bao Z."/>
        </authorList>
    </citation>
    <scope>NUCLEOTIDE SEQUENCE [LARGE SCALE GENOMIC DNA]</scope>
    <source>
        <strain evidence="4 5">PY_sf001</strain>
    </source>
</reference>
<evidence type="ECO:0000259" key="3">
    <source>
        <dbReference type="Pfam" id="PF02932"/>
    </source>
</evidence>
<keyword evidence="4" id="KW-0675">Receptor</keyword>
<dbReference type="Pfam" id="PF02932">
    <property type="entry name" value="Neur_chan_memb"/>
    <property type="match status" value="1"/>
</dbReference>
<keyword evidence="1" id="KW-0472">Membrane</keyword>
<dbReference type="GO" id="GO:0006811">
    <property type="term" value="P:monoatomic ion transport"/>
    <property type="evidence" value="ECO:0007669"/>
    <property type="project" value="InterPro"/>
</dbReference>
<dbReference type="CDD" id="cd19051">
    <property type="entry name" value="LGIC_TM_cation"/>
    <property type="match status" value="1"/>
</dbReference>
<dbReference type="Proteomes" id="UP000242188">
    <property type="component" value="Unassembled WGS sequence"/>
</dbReference>
<sequence>MPIYLLLVMNPLVSVLPCDSGERAGFSLTVFLTFTVFITIVNGVLPANSESMFILSYFIFAVLVKIDKSKPQ</sequence>
<dbReference type="Gene3D" id="1.20.58.390">
    <property type="entry name" value="Neurotransmitter-gated ion-channel transmembrane domain"/>
    <property type="match status" value="1"/>
</dbReference>
<feature type="transmembrane region" description="Helical" evidence="1">
    <location>
        <begin position="24"/>
        <end position="45"/>
    </location>
</feature>
<feature type="domain" description="Neurotransmitter-gated ion-channel transmembrane" evidence="3">
    <location>
        <begin position="1"/>
        <end position="62"/>
    </location>
</feature>
<evidence type="ECO:0000256" key="1">
    <source>
        <dbReference type="SAM" id="Phobius"/>
    </source>
</evidence>
<dbReference type="InterPro" id="IPR036719">
    <property type="entry name" value="Neuro-gated_channel_TM_sf"/>
</dbReference>
<dbReference type="InterPro" id="IPR006029">
    <property type="entry name" value="Neurotrans-gated_channel_TM"/>
</dbReference>
<comment type="caution">
    <text evidence="4">The sequence shown here is derived from an EMBL/GenBank/DDBJ whole genome shotgun (WGS) entry which is preliminary data.</text>
</comment>
<evidence type="ECO:0000313" key="5">
    <source>
        <dbReference type="Proteomes" id="UP000242188"/>
    </source>
</evidence>
<organism evidence="4 5">
    <name type="scientific">Mizuhopecten yessoensis</name>
    <name type="common">Japanese scallop</name>
    <name type="synonym">Patinopecten yessoensis</name>
    <dbReference type="NCBI Taxonomy" id="6573"/>
    <lineage>
        <taxon>Eukaryota</taxon>
        <taxon>Metazoa</taxon>
        <taxon>Spiralia</taxon>
        <taxon>Lophotrochozoa</taxon>
        <taxon>Mollusca</taxon>
        <taxon>Bivalvia</taxon>
        <taxon>Autobranchia</taxon>
        <taxon>Pteriomorphia</taxon>
        <taxon>Pectinida</taxon>
        <taxon>Pectinoidea</taxon>
        <taxon>Pectinidae</taxon>
        <taxon>Mizuhopecten</taxon>
    </lineage>
</organism>
<keyword evidence="1" id="KW-0812">Transmembrane</keyword>
<keyword evidence="1" id="KW-1133">Transmembrane helix</keyword>
<feature type="signal peptide" evidence="2">
    <location>
        <begin position="1"/>
        <end position="17"/>
    </location>
</feature>
<dbReference type="GO" id="GO:0016020">
    <property type="term" value="C:membrane"/>
    <property type="evidence" value="ECO:0007669"/>
    <property type="project" value="InterPro"/>
</dbReference>
<dbReference type="InterPro" id="IPR038050">
    <property type="entry name" value="Neuro_actylchol_rec"/>
</dbReference>
<accession>A0A210PHD8</accession>
<feature type="chain" id="PRO_5013324224" evidence="2">
    <location>
        <begin position="18"/>
        <end position="72"/>
    </location>
</feature>